<dbReference type="eggNOG" id="ENOG50321I2">
    <property type="taxonomic scope" value="Bacteria"/>
</dbReference>
<gene>
    <name evidence="1" type="ordered locus">SYNW1060</name>
</gene>
<dbReference type="KEGG" id="syw:SYNW1060"/>
<sequence>MLQALMSLVLAAVMWVQVPQWESDWSQCSVDVPDVDCHWYVVAPDNTFGEGFSWSNAPWFSAEGLLDIGNLKNTMGNIHDEAAAHV</sequence>
<organism evidence="1 2">
    <name type="scientific">Parasynechococcus marenigrum (strain WH8102)</name>
    <dbReference type="NCBI Taxonomy" id="84588"/>
    <lineage>
        <taxon>Bacteria</taxon>
        <taxon>Bacillati</taxon>
        <taxon>Cyanobacteriota</taxon>
        <taxon>Cyanophyceae</taxon>
        <taxon>Synechococcales</taxon>
        <taxon>Prochlorococcaceae</taxon>
        <taxon>Parasynechococcus</taxon>
        <taxon>Parasynechococcus marenigrum</taxon>
    </lineage>
</organism>
<dbReference type="EMBL" id="BX569692">
    <property type="protein sequence ID" value="CAE07575.1"/>
    <property type="molecule type" value="Genomic_DNA"/>
</dbReference>
<protein>
    <recommendedName>
        <fullName evidence="3">Carboxylesterase</fullName>
    </recommendedName>
</protein>
<evidence type="ECO:0000313" key="2">
    <source>
        <dbReference type="Proteomes" id="UP000001422"/>
    </source>
</evidence>
<evidence type="ECO:0000313" key="1">
    <source>
        <dbReference type="EMBL" id="CAE07575.1"/>
    </source>
</evidence>
<dbReference type="AlphaFoldDB" id="Q7U7C5"/>
<proteinExistence type="predicted"/>
<reference evidence="1 2" key="1">
    <citation type="journal article" date="2003" name="Nature">
        <title>The genome of a motile marine Synechococcus.</title>
        <authorList>
            <person name="Palenik B."/>
            <person name="Brahamsha B."/>
            <person name="Larimer F."/>
            <person name="Land M."/>
            <person name="Hauser L."/>
            <person name="Chain P."/>
            <person name="Lamerdin J."/>
            <person name="Regala W."/>
            <person name="Allen E.A."/>
            <person name="McCarren J."/>
            <person name="Paulsen I."/>
            <person name="Dufresne A."/>
            <person name="Partensky F."/>
            <person name="Webb E."/>
            <person name="Waterbury J."/>
        </authorList>
    </citation>
    <scope>NUCLEOTIDE SEQUENCE [LARGE SCALE GENOMIC DNA]</scope>
    <source>
        <strain evidence="1 2">WH8102</strain>
    </source>
</reference>
<keyword evidence="2" id="KW-1185">Reference proteome</keyword>
<name>Q7U7C5_PARMW</name>
<dbReference type="Proteomes" id="UP000001422">
    <property type="component" value="Chromosome"/>
</dbReference>
<dbReference type="HOGENOM" id="CLU_181615_0_0_3"/>
<accession>Q7U7C5</accession>
<evidence type="ECO:0008006" key="3">
    <source>
        <dbReference type="Google" id="ProtNLM"/>
    </source>
</evidence>
<dbReference type="RefSeq" id="WP_011127925.1">
    <property type="nucleotide sequence ID" value="NC_005070.1"/>
</dbReference>